<dbReference type="Pfam" id="PF18913">
    <property type="entry name" value="FBPase_C"/>
    <property type="match status" value="1"/>
</dbReference>
<dbReference type="GO" id="GO:0030388">
    <property type="term" value="P:fructose 1,6-bisphosphate metabolic process"/>
    <property type="evidence" value="ECO:0007669"/>
    <property type="project" value="TreeGrafter"/>
</dbReference>
<dbReference type="Pfam" id="PF00316">
    <property type="entry name" value="FBPase"/>
    <property type="match status" value="1"/>
</dbReference>
<dbReference type="InterPro" id="IPR020548">
    <property type="entry name" value="Fructose_bisphosphatase_AS"/>
</dbReference>
<keyword evidence="6" id="KW-0963">Cytoplasm</keyword>
<dbReference type="SUPFAM" id="SSF56655">
    <property type="entry name" value="Carbohydrate phosphatase"/>
    <property type="match status" value="1"/>
</dbReference>
<evidence type="ECO:0000256" key="8">
    <source>
        <dbReference type="ARBA" id="ARBA00022801"/>
    </source>
</evidence>
<comment type="cofactor">
    <cofactor evidence="2">
        <name>Mg(2+)</name>
        <dbReference type="ChEBI" id="CHEBI:18420"/>
    </cofactor>
</comment>
<dbReference type="GO" id="GO:0005737">
    <property type="term" value="C:cytoplasm"/>
    <property type="evidence" value="ECO:0007669"/>
    <property type="project" value="TreeGrafter"/>
</dbReference>
<evidence type="ECO:0000256" key="10">
    <source>
        <dbReference type="ARBA" id="ARBA00023277"/>
    </source>
</evidence>
<dbReference type="GO" id="GO:0042132">
    <property type="term" value="F:fructose 1,6-bisphosphate 1-phosphatase activity"/>
    <property type="evidence" value="ECO:0007669"/>
    <property type="project" value="UniProtKB-EC"/>
</dbReference>
<dbReference type="PANTHER" id="PTHR11556">
    <property type="entry name" value="FRUCTOSE-1,6-BISPHOSPHATASE-RELATED"/>
    <property type="match status" value="1"/>
</dbReference>
<keyword evidence="9" id="KW-0460">Magnesium</keyword>
<dbReference type="PANTHER" id="PTHR11556:SF35">
    <property type="entry name" value="SEDOHEPTULOSE-1,7-BISPHOSPHATASE, CHLOROPLASTIC"/>
    <property type="match status" value="1"/>
</dbReference>
<dbReference type="Gene3D" id="3.40.190.80">
    <property type="match status" value="1"/>
</dbReference>
<evidence type="ECO:0000256" key="9">
    <source>
        <dbReference type="ARBA" id="ARBA00022842"/>
    </source>
</evidence>
<evidence type="ECO:0000259" key="12">
    <source>
        <dbReference type="Pfam" id="PF00316"/>
    </source>
</evidence>
<accession>A0A7S3V0G0</accession>
<protein>
    <recommendedName>
        <fullName evidence="5">fructose-bisphosphatase</fullName>
        <ecNumber evidence="5">3.1.3.11</ecNumber>
    </recommendedName>
</protein>
<keyword evidence="7" id="KW-0479">Metal-binding</keyword>
<dbReference type="InterPro" id="IPR044015">
    <property type="entry name" value="FBPase_C_dom"/>
</dbReference>
<evidence type="ECO:0000256" key="1">
    <source>
        <dbReference type="ARBA" id="ARBA00001273"/>
    </source>
</evidence>
<dbReference type="PROSITE" id="PS00124">
    <property type="entry name" value="FBPASE"/>
    <property type="match status" value="1"/>
</dbReference>
<dbReference type="EC" id="3.1.3.11" evidence="5"/>
<evidence type="ECO:0000259" key="13">
    <source>
        <dbReference type="Pfam" id="PF18913"/>
    </source>
</evidence>
<evidence type="ECO:0000256" key="2">
    <source>
        <dbReference type="ARBA" id="ARBA00001946"/>
    </source>
</evidence>
<evidence type="ECO:0000256" key="6">
    <source>
        <dbReference type="ARBA" id="ARBA00022490"/>
    </source>
</evidence>
<name>A0A7S3V0G0_9STRA</name>
<reference evidence="14" key="1">
    <citation type="submission" date="2021-01" db="EMBL/GenBank/DDBJ databases">
        <authorList>
            <person name="Corre E."/>
            <person name="Pelletier E."/>
            <person name="Niang G."/>
            <person name="Scheremetjew M."/>
            <person name="Finn R."/>
            <person name="Kale V."/>
            <person name="Holt S."/>
            <person name="Cochrane G."/>
            <person name="Meng A."/>
            <person name="Brown T."/>
            <person name="Cohen L."/>
        </authorList>
    </citation>
    <scope>NUCLEOTIDE SEQUENCE</scope>
    <source>
        <strain evidence="14">GSBS06</strain>
    </source>
</reference>
<dbReference type="GO" id="GO:0006094">
    <property type="term" value="P:gluconeogenesis"/>
    <property type="evidence" value="ECO:0007669"/>
    <property type="project" value="TreeGrafter"/>
</dbReference>
<dbReference type="InterPro" id="IPR028343">
    <property type="entry name" value="FBPtase"/>
</dbReference>
<dbReference type="InterPro" id="IPR000146">
    <property type="entry name" value="FBPase_class-1"/>
</dbReference>
<dbReference type="GO" id="GO:0005986">
    <property type="term" value="P:sucrose biosynthetic process"/>
    <property type="evidence" value="ECO:0007669"/>
    <property type="project" value="TreeGrafter"/>
</dbReference>
<dbReference type="HAMAP" id="MF_01855">
    <property type="entry name" value="FBPase_class1"/>
    <property type="match status" value="1"/>
</dbReference>
<gene>
    <name evidence="14" type="ORF">ASTO00021_LOCUS13786</name>
</gene>
<comment type="catalytic activity">
    <reaction evidence="1">
        <text>beta-D-fructose 1,6-bisphosphate + H2O = beta-D-fructose 6-phosphate + phosphate</text>
        <dbReference type="Rhea" id="RHEA:11064"/>
        <dbReference type="ChEBI" id="CHEBI:15377"/>
        <dbReference type="ChEBI" id="CHEBI:32966"/>
        <dbReference type="ChEBI" id="CHEBI:43474"/>
        <dbReference type="ChEBI" id="CHEBI:57634"/>
        <dbReference type="EC" id="3.1.3.11"/>
    </reaction>
</comment>
<organism evidence="14">
    <name type="scientific">Aplanochytrium stocchinoi</name>
    <dbReference type="NCBI Taxonomy" id="215587"/>
    <lineage>
        <taxon>Eukaryota</taxon>
        <taxon>Sar</taxon>
        <taxon>Stramenopiles</taxon>
        <taxon>Bigyra</taxon>
        <taxon>Labyrinthulomycetes</taxon>
        <taxon>Thraustochytrida</taxon>
        <taxon>Thraustochytriidae</taxon>
        <taxon>Aplanochytrium</taxon>
    </lineage>
</organism>
<comment type="pathway">
    <text evidence="3">Carbohydrate biosynthesis; Calvin cycle.</text>
</comment>
<keyword evidence="8 11" id="KW-0378">Hydrolase</keyword>
<evidence type="ECO:0000256" key="3">
    <source>
        <dbReference type="ARBA" id="ARBA00005215"/>
    </source>
</evidence>
<evidence type="ECO:0000313" key="14">
    <source>
        <dbReference type="EMBL" id="CAE0443728.1"/>
    </source>
</evidence>
<comment type="similarity">
    <text evidence="4 11">Belongs to the FBPase class 1 family.</text>
</comment>
<dbReference type="AlphaFoldDB" id="A0A7S3V0G0"/>
<dbReference type="GO" id="GO:0006000">
    <property type="term" value="P:fructose metabolic process"/>
    <property type="evidence" value="ECO:0007669"/>
    <property type="project" value="TreeGrafter"/>
</dbReference>
<evidence type="ECO:0000256" key="7">
    <source>
        <dbReference type="ARBA" id="ARBA00022723"/>
    </source>
</evidence>
<evidence type="ECO:0000256" key="11">
    <source>
        <dbReference type="RuleBase" id="RU000508"/>
    </source>
</evidence>
<dbReference type="Gene3D" id="3.30.540.10">
    <property type="entry name" value="Fructose-1,6-Bisphosphatase, subunit A, domain 1"/>
    <property type="match status" value="1"/>
</dbReference>
<dbReference type="EMBL" id="HBIN01018068">
    <property type="protein sequence ID" value="CAE0443728.1"/>
    <property type="molecule type" value="Transcribed_RNA"/>
</dbReference>
<proteinExistence type="inferred from homology"/>
<dbReference type="GO" id="GO:0006002">
    <property type="term" value="P:fructose 6-phosphate metabolic process"/>
    <property type="evidence" value="ECO:0007669"/>
    <property type="project" value="TreeGrafter"/>
</dbReference>
<sequence length="359" mass="39764">MMNDLSSVKRCLQEASVSIHREIQNHVTWTSKSVTATVSSSSHDAPQKVNTSGDQVLALDIIADLCVEDALRGCEQIAGFASEEREGFVSLNPKGKYIVVYDPLDGSQNIPVGISVGAIFGIFEGTCLEDIVSGDDIVAAAYALFSAPLLFCYGDRKTSICLEQYNFINDEWVTSIPNHMIPNKGKTYAINEGNCANWDSLISTYVAQCLRGRSVRWTCCMVVDVHRHLLQGGCFLYPEDKKYRNGRLRLVYEAYPMAFLWEKTGGLALANVEGERILSKSFPRADVHVRCGVIMLGPDESKKFNHLRSSLPTWNGGSVKAKTIKAKVEHDETVQSEVRYLKIALLIGAIIQIALFCRK</sequence>
<dbReference type="GO" id="GO:0046872">
    <property type="term" value="F:metal ion binding"/>
    <property type="evidence" value="ECO:0007669"/>
    <property type="project" value="UniProtKB-KW"/>
</dbReference>
<feature type="domain" description="Fructose-1-6-bisphosphatase class 1 C-terminal" evidence="13">
    <location>
        <begin position="181"/>
        <end position="291"/>
    </location>
</feature>
<dbReference type="PRINTS" id="PR00115">
    <property type="entry name" value="F16BPHPHTASE"/>
</dbReference>
<dbReference type="InterPro" id="IPR033391">
    <property type="entry name" value="FBPase_N"/>
</dbReference>
<keyword evidence="10 11" id="KW-0119">Carbohydrate metabolism</keyword>
<feature type="domain" description="Fructose-1-6-bisphosphatase class I N-terminal" evidence="12">
    <location>
        <begin position="32"/>
        <end position="148"/>
    </location>
</feature>
<evidence type="ECO:0000256" key="4">
    <source>
        <dbReference type="ARBA" id="ARBA00010941"/>
    </source>
</evidence>
<evidence type="ECO:0000256" key="5">
    <source>
        <dbReference type="ARBA" id="ARBA00013093"/>
    </source>
</evidence>